<reference evidence="16" key="1">
    <citation type="submission" date="2016-10" db="EMBL/GenBank/DDBJ databases">
        <authorList>
            <person name="Varghese N."/>
            <person name="Submissions S."/>
        </authorList>
    </citation>
    <scope>NUCLEOTIDE SEQUENCE [LARGE SCALE GENOMIC DNA]</scope>
    <source>
        <strain evidence="16">DSM 44498</strain>
    </source>
</reference>
<protein>
    <submittedName>
        <fullName evidence="15">Hemolysin, contains CBS domains</fullName>
    </submittedName>
</protein>
<dbReference type="InterPro" id="IPR000644">
    <property type="entry name" value="CBS_dom"/>
</dbReference>
<dbReference type="Pfam" id="PF03471">
    <property type="entry name" value="CorC_HlyC"/>
    <property type="match status" value="1"/>
</dbReference>
<feature type="domain" description="CBS" evidence="13">
    <location>
        <begin position="322"/>
        <end position="381"/>
    </location>
</feature>
<evidence type="ECO:0000256" key="2">
    <source>
        <dbReference type="ARBA" id="ARBA00006337"/>
    </source>
</evidence>
<dbReference type="EMBL" id="FNSV01000005">
    <property type="protein sequence ID" value="SEC93795.1"/>
    <property type="molecule type" value="Genomic_DNA"/>
</dbReference>
<dbReference type="SMART" id="SM00116">
    <property type="entry name" value="CBS"/>
    <property type="match status" value="2"/>
</dbReference>
<dbReference type="Pfam" id="PF00571">
    <property type="entry name" value="CBS"/>
    <property type="match status" value="2"/>
</dbReference>
<name>A0A1H4WKK4_9NOCA</name>
<evidence type="ECO:0000256" key="3">
    <source>
        <dbReference type="ARBA" id="ARBA00022475"/>
    </source>
</evidence>
<keyword evidence="6 10" id="KW-1133">Transmembrane helix</keyword>
<evidence type="ECO:0000256" key="6">
    <source>
        <dbReference type="ARBA" id="ARBA00022989"/>
    </source>
</evidence>
<evidence type="ECO:0000256" key="7">
    <source>
        <dbReference type="ARBA" id="ARBA00023122"/>
    </source>
</evidence>
<evidence type="ECO:0000256" key="5">
    <source>
        <dbReference type="ARBA" id="ARBA00022737"/>
    </source>
</evidence>
<evidence type="ECO:0000256" key="8">
    <source>
        <dbReference type="ARBA" id="ARBA00023136"/>
    </source>
</evidence>
<dbReference type="PANTHER" id="PTHR43099">
    <property type="entry name" value="UPF0053 PROTEIN YRKA"/>
    <property type="match status" value="1"/>
</dbReference>
<evidence type="ECO:0000259" key="14">
    <source>
        <dbReference type="PROSITE" id="PS51846"/>
    </source>
</evidence>
<evidence type="ECO:0000256" key="12">
    <source>
        <dbReference type="SAM" id="Phobius"/>
    </source>
</evidence>
<feature type="transmembrane region" description="Helical" evidence="12">
    <location>
        <begin position="178"/>
        <end position="200"/>
    </location>
</feature>
<evidence type="ECO:0000259" key="13">
    <source>
        <dbReference type="PROSITE" id="PS51371"/>
    </source>
</evidence>
<dbReference type="InterPro" id="IPR005170">
    <property type="entry name" value="Transptr-assoc_dom"/>
</dbReference>
<dbReference type="Pfam" id="PF01595">
    <property type="entry name" value="CNNM"/>
    <property type="match status" value="1"/>
</dbReference>
<keyword evidence="7 9" id="KW-0129">CBS domain</keyword>
<proteinExistence type="inferred from homology"/>
<keyword evidence="3" id="KW-1003">Cell membrane</keyword>
<dbReference type="InterPro" id="IPR046342">
    <property type="entry name" value="CBS_dom_sf"/>
</dbReference>
<dbReference type="InterPro" id="IPR016169">
    <property type="entry name" value="FAD-bd_PCMH_sub2"/>
</dbReference>
<evidence type="ECO:0000256" key="10">
    <source>
        <dbReference type="PROSITE-ProRule" id="PRU01193"/>
    </source>
</evidence>
<feature type="transmembrane region" description="Helical" evidence="12">
    <location>
        <begin position="101"/>
        <end position="121"/>
    </location>
</feature>
<comment type="subcellular location">
    <subcellularLocation>
        <location evidence="1">Cell membrane</location>
        <topology evidence="1">Multi-pass membrane protein</topology>
    </subcellularLocation>
</comment>
<evidence type="ECO:0000256" key="11">
    <source>
        <dbReference type="SAM" id="MobiDB-lite"/>
    </source>
</evidence>
<dbReference type="SUPFAM" id="SSF54631">
    <property type="entry name" value="CBS-domain pair"/>
    <property type="match status" value="1"/>
</dbReference>
<evidence type="ECO:0000256" key="1">
    <source>
        <dbReference type="ARBA" id="ARBA00004651"/>
    </source>
</evidence>
<evidence type="ECO:0000256" key="4">
    <source>
        <dbReference type="ARBA" id="ARBA00022692"/>
    </source>
</evidence>
<feature type="region of interest" description="Disordered" evidence="11">
    <location>
        <begin position="382"/>
        <end position="401"/>
    </location>
</feature>
<dbReference type="SUPFAM" id="SSF56176">
    <property type="entry name" value="FAD-binding/transporter-associated domain-like"/>
    <property type="match status" value="1"/>
</dbReference>
<evidence type="ECO:0000313" key="15">
    <source>
        <dbReference type="EMBL" id="SEC93795.1"/>
    </source>
</evidence>
<feature type="transmembrane region" description="Helical" evidence="12">
    <location>
        <begin position="141"/>
        <end position="166"/>
    </location>
</feature>
<sequence length="494" mass="52771">MGGSYSDYRESHDQRFAPPKTQPAPEWSPQSRTHDAGDTVVTVLSIGFGVVVVLLITALTGYFVAQEFAYMSVDRSRLKARAEAGDMGAARALAVTRRTSFMLSGAQLGITVTGLLVGYVAEPLIGRGLGELLGGVGIPTAVGVGVGAVLAVLFSTFVQMLFGELFPKNLAIARPEPVARWLALSTTVYLKLFGWLIWLFDQSSNLLLRALRIEPVHDVEHSATARDLEHIVAESRDAGELPRELSTLLDRILDFPTSTAGHAMIPRAHVDTVRADEPLSSVLEKMGAGHTRYPVVGTSSDDLRGVIHLHDLLGEQPDGVAASRARAAVVVPTSLPLPDVLEQLTAARDEMALVVDEYGGFAGVITIEDLAEELVGEIADEHDPDGEASVTGSESEGWTMPGDLHIDEVERVLGHDLPSGDFETLAGAVIAEFGGLPVVGDVVAIRLNPDPADLIADADPPVRNLDAEVRAVDKHVPSSLFVRLRIVESDSTDE</sequence>
<dbReference type="Gene3D" id="3.30.465.10">
    <property type="match status" value="1"/>
</dbReference>
<comment type="similarity">
    <text evidence="2">Belongs to the UPF0053 family.</text>
</comment>
<dbReference type="GO" id="GO:0005886">
    <property type="term" value="C:plasma membrane"/>
    <property type="evidence" value="ECO:0007669"/>
    <property type="project" value="UniProtKB-SubCell"/>
</dbReference>
<evidence type="ECO:0000313" key="16">
    <source>
        <dbReference type="Proteomes" id="UP000183561"/>
    </source>
</evidence>
<feature type="domain" description="CNNM transmembrane" evidence="14">
    <location>
        <begin position="42"/>
        <end position="245"/>
    </location>
</feature>
<dbReference type="PANTHER" id="PTHR43099:SF6">
    <property type="entry name" value="UPF0053 PROTEIN RV1842C"/>
    <property type="match status" value="1"/>
</dbReference>
<gene>
    <name evidence="15" type="ORF">SAMN04490239_6059</name>
</gene>
<evidence type="ECO:0000256" key="9">
    <source>
        <dbReference type="PROSITE-ProRule" id="PRU00703"/>
    </source>
</evidence>
<feature type="region of interest" description="Disordered" evidence="11">
    <location>
        <begin position="1"/>
        <end position="33"/>
    </location>
</feature>
<dbReference type="InterPro" id="IPR036318">
    <property type="entry name" value="FAD-bd_PCMH-like_sf"/>
</dbReference>
<dbReference type="Proteomes" id="UP000183561">
    <property type="component" value="Unassembled WGS sequence"/>
</dbReference>
<dbReference type="SMART" id="SM01091">
    <property type="entry name" value="CorC_HlyC"/>
    <property type="match status" value="1"/>
</dbReference>
<keyword evidence="4 10" id="KW-0812">Transmembrane</keyword>
<dbReference type="GO" id="GO:0050660">
    <property type="term" value="F:flavin adenine dinucleotide binding"/>
    <property type="evidence" value="ECO:0007669"/>
    <property type="project" value="InterPro"/>
</dbReference>
<dbReference type="Gene3D" id="3.10.580.10">
    <property type="entry name" value="CBS-domain"/>
    <property type="match status" value="1"/>
</dbReference>
<feature type="domain" description="CBS" evidence="13">
    <location>
        <begin position="264"/>
        <end position="321"/>
    </location>
</feature>
<feature type="transmembrane region" description="Helical" evidence="12">
    <location>
        <begin position="40"/>
        <end position="65"/>
    </location>
</feature>
<organism evidence="15 16">
    <name type="scientific">Rhodococcus koreensis</name>
    <dbReference type="NCBI Taxonomy" id="99653"/>
    <lineage>
        <taxon>Bacteria</taxon>
        <taxon>Bacillati</taxon>
        <taxon>Actinomycetota</taxon>
        <taxon>Actinomycetes</taxon>
        <taxon>Mycobacteriales</taxon>
        <taxon>Nocardiaceae</taxon>
        <taxon>Rhodococcus</taxon>
    </lineage>
</organism>
<dbReference type="PROSITE" id="PS51846">
    <property type="entry name" value="CNNM"/>
    <property type="match status" value="1"/>
</dbReference>
<dbReference type="InterPro" id="IPR044751">
    <property type="entry name" value="Ion_transp-like_CBS"/>
</dbReference>
<dbReference type="InterPro" id="IPR002550">
    <property type="entry name" value="CNNM"/>
</dbReference>
<dbReference type="AlphaFoldDB" id="A0A1H4WKK4"/>
<keyword evidence="5" id="KW-0677">Repeat</keyword>
<dbReference type="InterPro" id="IPR051676">
    <property type="entry name" value="UPF0053_domain"/>
</dbReference>
<keyword evidence="16" id="KW-1185">Reference proteome</keyword>
<accession>A0A1H4WKK4</accession>
<dbReference type="PROSITE" id="PS51371">
    <property type="entry name" value="CBS"/>
    <property type="match status" value="2"/>
</dbReference>
<keyword evidence="8 10" id="KW-0472">Membrane</keyword>
<dbReference type="CDD" id="cd04590">
    <property type="entry name" value="CBS_pair_CorC_HlyC_assoc"/>
    <property type="match status" value="1"/>
</dbReference>